<sequence>MNVSILSIRISNTLGNPLFSLPHRYNAASMKISSSYFHKISYHLLYSSTDPKFLEITKIRVVNTLKSAIKLDSNQFLHSIYVQNQPIIDQSRLISFNSCIFISCFSEDDGGVLNAVATNISKSKISIQKSYFFNCESQQHGGAIYTIYYAMNFSKLCFIDCFSKIAATFHVSCSSSANSTLEMISIGCFNRSDQCKKSTWIVFSPMKFTSLNISRLYVKDSTVCGFAENKRESHMKFCTFINSKGGSGIRVKSHNENSTCRYFNIVNITKTVSWQGVIHSAMACTFDEIYIYKCDYPAIYGNVNYYSTISNCYIQYNNTNTKVIAGRWKSFNVDFTPYLSKESYVVEPVVVQCTNFLTFTIAPRKYAQFSFQYVKIMRKAASALGIVVVVLIVGAQKTKVEDEELISLNTKGPKKKSAVPLQKIIL</sequence>
<evidence type="ECO:0000313" key="2">
    <source>
        <dbReference type="Proteomes" id="UP000001542"/>
    </source>
</evidence>
<evidence type="ECO:0000313" key="1">
    <source>
        <dbReference type="EMBL" id="EAY06228.1"/>
    </source>
</evidence>
<dbReference type="RefSeq" id="XP_001318451.1">
    <property type="nucleotide sequence ID" value="XM_001318416.1"/>
</dbReference>
<reference evidence="1" key="1">
    <citation type="submission" date="2006-10" db="EMBL/GenBank/DDBJ databases">
        <authorList>
            <person name="Amadeo P."/>
            <person name="Zhao Q."/>
            <person name="Wortman J."/>
            <person name="Fraser-Liggett C."/>
            <person name="Carlton J."/>
        </authorList>
    </citation>
    <scope>NUCLEOTIDE SEQUENCE</scope>
    <source>
        <strain evidence="1">G3</strain>
    </source>
</reference>
<dbReference type="AlphaFoldDB" id="A2EMB6"/>
<dbReference type="KEGG" id="tva:4764103"/>
<accession>A2EMB6</accession>
<organism evidence="1 2">
    <name type="scientific">Trichomonas vaginalis (strain ATCC PRA-98 / G3)</name>
    <dbReference type="NCBI Taxonomy" id="412133"/>
    <lineage>
        <taxon>Eukaryota</taxon>
        <taxon>Metamonada</taxon>
        <taxon>Parabasalia</taxon>
        <taxon>Trichomonadida</taxon>
        <taxon>Trichomonadidae</taxon>
        <taxon>Trichomonas</taxon>
    </lineage>
</organism>
<name>A2EMB6_TRIV3</name>
<dbReference type="VEuPathDB" id="TrichDB:TVAG_470710"/>
<reference evidence="1" key="2">
    <citation type="journal article" date="2007" name="Science">
        <title>Draft genome sequence of the sexually transmitted pathogen Trichomonas vaginalis.</title>
        <authorList>
            <person name="Carlton J.M."/>
            <person name="Hirt R.P."/>
            <person name="Silva J.C."/>
            <person name="Delcher A.L."/>
            <person name="Schatz M."/>
            <person name="Zhao Q."/>
            <person name="Wortman J.R."/>
            <person name="Bidwell S.L."/>
            <person name="Alsmark U.C.M."/>
            <person name="Besteiro S."/>
            <person name="Sicheritz-Ponten T."/>
            <person name="Noel C.J."/>
            <person name="Dacks J.B."/>
            <person name="Foster P.G."/>
            <person name="Simillion C."/>
            <person name="Van de Peer Y."/>
            <person name="Miranda-Saavedra D."/>
            <person name="Barton G.J."/>
            <person name="Westrop G.D."/>
            <person name="Mueller S."/>
            <person name="Dessi D."/>
            <person name="Fiori P.L."/>
            <person name="Ren Q."/>
            <person name="Paulsen I."/>
            <person name="Zhang H."/>
            <person name="Bastida-Corcuera F.D."/>
            <person name="Simoes-Barbosa A."/>
            <person name="Brown M.T."/>
            <person name="Hayes R.D."/>
            <person name="Mukherjee M."/>
            <person name="Okumura C.Y."/>
            <person name="Schneider R."/>
            <person name="Smith A.J."/>
            <person name="Vanacova S."/>
            <person name="Villalvazo M."/>
            <person name="Haas B.J."/>
            <person name="Pertea M."/>
            <person name="Feldblyum T.V."/>
            <person name="Utterback T.R."/>
            <person name="Shu C.L."/>
            <person name="Osoegawa K."/>
            <person name="de Jong P.J."/>
            <person name="Hrdy I."/>
            <person name="Horvathova L."/>
            <person name="Zubacova Z."/>
            <person name="Dolezal P."/>
            <person name="Malik S.B."/>
            <person name="Logsdon J.M. Jr."/>
            <person name="Henze K."/>
            <person name="Gupta A."/>
            <person name="Wang C.C."/>
            <person name="Dunne R.L."/>
            <person name="Upcroft J.A."/>
            <person name="Upcroft P."/>
            <person name="White O."/>
            <person name="Salzberg S.L."/>
            <person name="Tang P."/>
            <person name="Chiu C.-H."/>
            <person name="Lee Y.-S."/>
            <person name="Embley T.M."/>
            <person name="Coombs G.H."/>
            <person name="Mottram J.C."/>
            <person name="Tachezy J."/>
            <person name="Fraser-Liggett C.M."/>
            <person name="Johnson P.J."/>
        </authorList>
    </citation>
    <scope>NUCLEOTIDE SEQUENCE [LARGE SCALE GENOMIC DNA]</scope>
    <source>
        <strain evidence="1">G3</strain>
    </source>
</reference>
<gene>
    <name evidence="1" type="ORF">TVAG_470710</name>
</gene>
<dbReference type="InParanoid" id="A2EMB6"/>
<dbReference type="EMBL" id="DS113429">
    <property type="protein sequence ID" value="EAY06228.1"/>
    <property type="molecule type" value="Genomic_DNA"/>
</dbReference>
<proteinExistence type="predicted"/>
<protein>
    <submittedName>
        <fullName evidence="1">Uncharacterized protein</fullName>
    </submittedName>
</protein>
<keyword evidence="2" id="KW-1185">Reference proteome</keyword>
<dbReference type="Proteomes" id="UP000001542">
    <property type="component" value="Unassembled WGS sequence"/>
</dbReference>
<dbReference type="VEuPathDB" id="TrichDB:TVAGG3_0707220"/>